<name>A0A7G7CQY9_9CORY</name>
<organism evidence="1 2">
    <name type="scientific">Corynebacterium incognita</name>
    <dbReference type="NCBI Taxonomy" id="2754725"/>
    <lineage>
        <taxon>Bacteria</taxon>
        <taxon>Bacillati</taxon>
        <taxon>Actinomycetota</taxon>
        <taxon>Actinomycetes</taxon>
        <taxon>Mycobacteriales</taxon>
        <taxon>Corynebacteriaceae</taxon>
        <taxon>Corynebacterium</taxon>
    </lineage>
</organism>
<dbReference type="InterPro" id="IPR003477">
    <property type="entry name" value="PemK-like"/>
</dbReference>
<proteinExistence type="predicted"/>
<dbReference type="RefSeq" id="WP_185176379.1">
    <property type="nucleotide sequence ID" value="NZ_CP059404.1"/>
</dbReference>
<dbReference type="GO" id="GO:0003677">
    <property type="term" value="F:DNA binding"/>
    <property type="evidence" value="ECO:0007669"/>
    <property type="project" value="InterPro"/>
</dbReference>
<protein>
    <submittedName>
        <fullName evidence="1">Type II toxin-antitoxin system PemK/MazF family toxin</fullName>
    </submittedName>
</protein>
<reference evidence="1 2" key="1">
    <citation type="submission" date="2020-07" db="EMBL/GenBank/DDBJ databases">
        <title>Complete genome and description of Corynebacterium incognita strain Marseille-Q3630 sp. nov.</title>
        <authorList>
            <person name="Boxberger M."/>
        </authorList>
    </citation>
    <scope>NUCLEOTIDE SEQUENCE [LARGE SCALE GENOMIC DNA]</scope>
    <source>
        <strain evidence="1 2">Marseille-Q3630</strain>
    </source>
</reference>
<dbReference type="AlphaFoldDB" id="A0A7G7CQY9"/>
<dbReference type="Pfam" id="PF02452">
    <property type="entry name" value="PemK_toxin"/>
    <property type="match status" value="1"/>
</dbReference>
<dbReference type="KEGG" id="cik:H0194_02985"/>
<accession>A0A7G7CQY9</accession>
<gene>
    <name evidence="1" type="ORF">H0194_02985</name>
</gene>
<dbReference type="EMBL" id="CP059404">
    <property type="protein sequence ID" value="QNE90005.1"/>
    <property type="molecule type" value="Genomic_DNA"/>
</dbReference>
<dbReference type="Proteomes" id="UP000515743">
    <property type="component" value="Chromosome"/>
</dbReference>
<evidence type="ECO:0000313" key="2">
    <source>
        <dbReference type="Proteomes" id="UP000515743"/>
    </source>
</evidence>
<keyword evidence="2" id="KW-1185">Reference proteome</keyword>
<dbReference type="SUPFAM" id="SSF50118">
    <property type="entry name" value="Cell growth inhibitor/plasmid maintenance toxic component"/>
    <property type="match status" value="1"/>
</dbReference>
<sequence length="169" mass="19051">MSLFKPLPEEPVDTGLTLINDRLGLHGEHTAHHANRVASIHVENTRDHPRTVCFAPDMDGQADSGEVVWVCTPGNTPTCSPRERAILIIARTRTTVMGLLISPNPTHADADNWVGIGTGEWDEDGKECWVRLDRVLEVPETQIRRQGTLFPPRRFERIANQLRIDYNWA</sequence>
<evidence type="ECO:0000313" key="1">
    <source>
        <dbReference type="EMBL" id="QNE90005.1"/>
    </source>
</evidence>